<sequence>MRSLLVVMIHPVSNPVISIVEVQEGPLPGAFLLEAAEEPFNHPVLFRGIGRDVLLGQLVLCDRLMEALGSKHKAIVRANDQSMLAGHDFLTDQRVLQGAGGKPGFTRLRETPADKVSIVAINQGNQVAPAILLGEYVGHVDRPAAVDLGRDALHSLRPGPIAIGALPTLPALLLDDPVDLFPVYNHLPFPAEHHGDPPCPVFGEALDNVTDGLDQLRIWGDRFLGLCLGGVVYV</sequence>
<dbReference type="AlphaFoldDB" id="A0A645DFW4"/>
<comment type="caution">
    <text evidence="1">The sequence shown here is derived from an EMBL/GenBank/DDBJ whole genome shotgun (WGS) entry which is preliminary data.</text>
</comment>
<organism evidence="1">
    <name type="scientific">bioreactor metagenome</name>
    <dbReference type="NCBI Taxonomy" id="1076179"/>
    <lineage>
        <taxon>unclassified sequences</taxon>
        <taxon>metagenomes</taxon>
        <taxon>ecological metagenomes</taxon>
    </lineage>
</organism>
<reference evidence="1" key="1">
    <citation type="submission" date="2019-08" db="EMBL/GenBank/DDBJ databases">
        <authorList>
            <person name="Kucharzyk K."/>
            <person name="Murdoch R.W."/>
            <person name="Higgins S."/>
            <person name="Loffler F."/>
        </authorList>
    </citation>
    <scope>NUCLEOTIDE SEQUENCE</scope>
</reference>
<protein>
    <submittedName>
        <fullName evidence="1">Uncharacterized protein</fullName>
    </submittedName>
</protein>
<gene>
    <name evidence="1" type="ORF">SDC9_135337</name>
</gene>
<proteinExistence type="predicted"/>
<dbReference type="EMBL" id="VSSQ01035889">
    <property type="protein sequence ID" value="MPM88236.1"/>
    <property type="molecule type" value="Genomic_DNA"/>
</dbReference>
<name>A0A645DFW4_9ZZZZ</name>
<evidence type="ECO:0000313" key="1">
    <source>
        <dbReference type="EMBL" id="MPM88236.1"/>
    </source>
</evidence>
<accession>A0A645DFW4</accession>